<dbReference type="InterPro" id="IPR003615">
    <property type="entry name" value="HNH_nuc"/>
</dbReference>
<dbReference type="Proteomes" id="UP000713904">
    <property type="component" value="Unassembled WGS sequence"/>
</dbReference>
<name>A0ABR6TJF5_9FIRM</name>
<keyword evidence="3" id="KW-1185">Reference proteome</keyword>
<organism evidence="2 3">
    <name type="scientific">Peptostreptococcus canis</name>
    <dbReference type="NCBI Taxonomy" id="1159213"/>
    <lineage>
        <taxon>Bacteria</taxon>
        <taxon>Bacillati</taxon>
        <taxon>Bacillota</taxon>
        <taxon>Clostridia</taxon>
        <taxon>Peptostreptococcales</taxon>
        <taxon>Peptostreptococcaceae</taxon>
        <taxon>Peptostreptococcus</taxon>
    </lineage>
</organism>
<dbReference type="InterPro" id="IPR002711">
    <property type="entry name" value="HNH"/>
</dbReference>
<evidence type="ECO:0000313" key="3">
    <source>
        <dbReference type="Proteomes" id="UP000713904"/>
    </source>
</evidence>
<keyword evidence="2" id="KW-0540">Nuclease</keyword>
<dbReference type="GO" id="GO:0004519">
    <property type="term" value="F:endonuclease activity"/>
    <property type="evidence" value="ECO:0007669"/>
    <property type="project" value="UniProtKB-KW"/>
</dbReference>
<dbReference type="CDD" id="cd00085">
    <property type="entry name" value="HNHc"/>
    <property type="match status" value="1"/>
</dbReference>
<proteinExistence type="predicted"/>
<accession>A0ABR6TJF5</accession>
<dbReference type="RefSeq" id="WP_185623550.1">
    <property type="nucleotide sequence ID" value="NZ_JABGBW010000001.1"/>
</dbReference>
<keyword evidence="2" id="KW-0378">Hydrolase</keyword>
<keyword evidence="2" id="KW-0255">Endonuclease</keyword>
<gene>
    <name evidence="2" type="ORF">HLB29_02495</name>
</gene>
<comment type="caution">
    <text evidence="2">The sequence shown here is derived from an EMBL/GenBank/DDBJ whole genome shotgun (WGS) entry which is preliminary data.</text>
</comment>
<feature type="domain" description="HNH nuclease" evidence="1">
    <location>
        <begin position="124"/>
        <end position="187"/>
    </location>
</feature>
<dbReference type="Pfam" id="PF01844">
    <property type="entry name" value="HNH"/>
    <property type="match status" value="1"/>
</dbReference>
<evidence type="ECO:0000259" key="1">
    <source>
        <dbReference type="SMART" id="SM00507"/>
    </source>
</evidence>
<dbReference type="EMBL" id="JABGBW010000001">
    <property type="protein sequence ID" value="MBC2575551.1"/>
    <property type="molecule type" value="Genomic_DNA"/>
</dbReference>
<protein>
    <submittedName>
        <fullName evidence="2">Restriction endonuclease</fullName>
    </submittedName>
</protein>
<evidence type="ECO:0000313" key="2">
    <source>
        <dbReference type="EMBL" id="MBC2575551.1"/>
    </source>
</evidence>
<sequence>MSWIDMIINSMEKLGGHAEYKDLYDMIEDLYPEKTSSVKDYKAQVRGTIERFSSDSDVFYKKKSKKDIFYLVGEKGDGHWGIRNFEPHDNDVDMTEDDQGFPEGKKMLRAHICRERNYKIIKEAKSKYKAENGRLICEICEFDFEKTYGEIGKDFIEGHHIRPISELNENDKTEIKDIIMVCSNCHKMLHRKRPWLKAEELIDKLLK</sequence>
<dbReference type="SMART" id="SM00507">
    <property type="entry name" value="HNHc"/>
    <property type="match status" value="1"/>
</dbReference>
<reference evidence="2 3" key="1">
    <citation type="submission" date="2020-05" db="EMBL/GenBank/DDBJ databases">
        <title>Draft genome of xy-202 and genomic insight in genome of the genus Peptostreptococcus.</title>
        <authorList>
            <person name="Zhang Z."/>
        </authorList>
    </citation>
    <scope>NUCLEOTIDE SEQUENCE [LARGE SCALE GENOMIC DNA]</scope>
    <source>
        <strain evidence="2 3">DSM 27025</strain>
    </source>
</reference>